<protein>
    <submittedName>
        <fullName evidence="1">Uncharacterized protein</fullName>
    </submittedName>
</protein>
<reference evidence="1 2" key="1">
    <citation type="journal article" date="2013" name="Curr. Biol.">
        <title>The Genome of the Foraminiferan Reticulomyxa filosa.</title>
        <authorList>
            <person name="Glockner G."/>
            <person name="Hulsmann N."/>
            <person name="Schleicher M."/>
            <person name="Noegel A.A."/>
            <person name="Eichinger L."/>
            <person name="Gallinger C."/>
            <person name="Pawlowski J."/>
            <person name="Sierra R."/>
            <person name="Euteneuer U."/>
            <person name="Pillet L."/>
            <person name="Moustafa A."/>
            <person name="Platzer M."/>
            <person name="Groth M."/>
            <person name="Szafranski K."/>
            <person name="Schliwa M."/>
        </authorList>
    </citation>
    <scope>NUCLEOTIDE SEQUENCE [LARGE SCALE GENOMIC DNA]</scope>
</reference>
<name>X6M7I1_RETFI</name>
<organism evidence="1 2">
    <name type="scientific">Reticulomyxa filosa</name>
    <dbReference type="NCBI Taxonomy" id="46433"/>
    <lineage>
        <taxon>Eukaryota</taxon>
        <taxon>Sar</taxon>
        <taxon>Rhizaria</taxon>
        <taxon>Retaria</taxon>
        <taxon>Foraminifera</taxon>
        <taxon>Monothalamids</taxon>
        <taxon>Reticulomyxidae</taxon>
        <taxon>Reticulomyxa</taxon>
    </lineage>
</organism>
<evidence type="ECO:0000313" key="2">
    <source>
        <dbReference type="Proteomes" id="UP000023152"/>
    </source>
</evidence>
<accession>X6M7I1</accession>
<sequence>MGNQNTNKSPEKETKHFPTLKELHISLKESQCVVCYSYHTLKNEYKFICKYPSDIILDGHCVVKLVGKDNKDINEITLFKKSLMMKYVSVWSNILNKSNKFNDYNQWTPFTDNHNNPTIIGKDYDYWGVRAVIGGSNNHLLFITVSCKENERIKHIL</sequence>
<gene>
    <name evidence="1" type="ORF">RFI_27761</name>
</gene>
<dbReference type="Proteomes" id="UP000023152">
    <property type="component" value="Unassembled WGS sequence"/>
</dbReference>
<dbReference type="EMBL" id="ASPP01023975">
    <property type="protein sequence ID" value="ETO09621.1"/>
    <property type="molecule type" value="Genomic_DNA"/>
</dbReference>
<evidence type="ECO:0000313" key="1">
    <source>
        <dbReference type="EMBL" id="ETO09621.1"/>
    </source>
</evidence>
<comment type="caution">
    <text evidence="1">The sequence shown here is derived from an EMBL/GenBank/DDBJ whole genome shotgun (WGS) entry which is preliminary data.</text>
</comment>
<proteinExistence type="predicted"/>
<dbReference type="AlphaFoldDB" id="X6M7I1"/>
<keyword evidence="2" id="KW-1185">Reference proteome</keyword>